<feature type="domain" description="WW" evidence="5">
    <location>
        <begin position="17"/>
        <end position="50"/>
    </location>
</feature>
<dbReference type="PRINTS" id="PR00320">
    <property type="entry name" value="GPROTEINBRPT"/>
</dbReference>
<evidence type="ECO:0000259" key="5">
    <source>
        <dbReference type="PROSITE" id="PS50020"/>
    </source>
</evidence>
<dbReference type="EMBL" id="KV448546">
    <property type="protein sequence ID" value="OAX34972.1"/>
    <property type="molecule type" value="Genomic_DNA"/>
</dbReference>
<evidence type="ECO:0000256" key="2">
    <source>
        <dbReference type="ARBA" id="ARBA00022737"/>
    </source>
</evidence>
<dbReference type="STRING" id="1314800.A0A1B7MQS6"/>
<feature type="compositionally biased region" description="Low complexity" evidence="4">
    <location>
        <begin position="549"/>
        <end position="569"/>
    </location>
</feature>
<evidence type="ECO:0000256" key="3">
    <source>
        <dbReference type="PROSITE-ProRule" id="PRU00221"/>
    </source>
</evidence>
<dbReference type="PROSITE" id="PS50294">
    <property type="entry name" value="WD_REPEATS_REGION"/>
    <property type="match status" value="5"/>
</dbReference>
<sequence length="592" mass="65227">MTSWNRPLPGVRLDAPGDLVPGCEWHISPLGRSYFVNHNTRTTSWQKPTPERPAGSLTPECVMEGHSMCIWSLACVGASYNIVSASGDGSIRQWKRHGEQVGKPWRSEGRPVGSIAVSPDETMVVSGNIDGIVQLWKEGKMVRDPWKAHNAAVRCLDWSPNACEVTSGSQDGTIRRWNPDTGRQIALPIETGHGWVNTVKYSSQGDNFASGGSDDMIRVWSMDGKLLIEIKGHDNSVNSLCWSKDGAHILSGSSDNTIRKWRLIDGKELVVLRGHTNQVRSIFLSPDERHLISASYGCLVYIWDLKANEQVGEPLLHDDDLMAVAISSDGRYIASAGKDQKIYLWNIEAALKKGDDQVRVRVYIPVISPFSNRRCMMATHSPSQSSRQVIQVLDGLLNLVLFISQERAALSGDVLNHVAPSKRQAHNKVLSRYGDDFWGDNINRSPHRSAPSTDPPPRRNLLDFILFNVRPVGTSQPLPLQSRRWNASLIPVRISRHRVDVAPCRIDDRIATASPTKAEVDAAMAAALQQVSGNAVDSQTSQSQAAAMVQGPQVVTQGQPSQGQHPSSGVEEPSYEMGCCGFYVHFGRRRST</sequence>
<feature type="repeat" description="WD" evidence="3">
    <location>
        <begin position="272"/>
        <end position="313"/>
    </location>
</feature>
<dbReference type="InterPro" id="IPR001680">
    <property type="entry name" value="WD40_rpt"/>
</dbReference>
<dbReference type="PROSITE" id="PS50020">
    <property type="entry name" value="WW_DOMAIN_2"/>
    <property type="match status" value="1"/>
</dbReference>
<dbReference type="SMART" id="SM00320">
    <property type="entry name" value="WD40"/>
    <property type="match status" value="7"/>
</dbReference>
<evidence type="ECO:0000313" key="7">
    <source>
        <dbReference type="Proteomes" id="UP000092154"/>
    </source>
</evidence>
<feature type="repeat" description="WD" evidence="3">
    <location>
        <begin position="146"/>
        <end position="187"/>
    </location>
</feature>
<evidence type="ECO:0000256" key="4">
    <source>
        <dbReference type="SAM" id="MobiDB-lite"/>
    </source>
</evidence>
<feature type="repeat" description="WD" evidence="3">
    <location>
        <begin position="105"/>
        <end position="137"/>
    </location>
</feature>
<feature type="repeat" description="WD" evidence="3">
    <location>
        <begin position="189"/>
        <end position="223"/>
    </location>
</feature>
<dbReference type="SMART" id="SM00456">
    <property type="entry name" value="WW"/>
    <property type="match status" value="1"/>
</dbReference>
<evidence type="ECO:0000256" key="1">
    <source>
        <dbReference type="ARBA" id="ARBA00022574"/>
    </source>
</evidence>
<dbReference type="InterPro" id="IPR019775">
    <property type="entry name" value="WD40_repeat_CS"/>
</dbReference>
<dbReference type="Pfam" id="PF00400">
    <property type="entry name" value="WD40"/>
    <property type="match status" value="7"/>
</dbReference>
<feature type="repeat" description="WD" evidence="3">
    <location>
        <begin position="63"/>
        <end position="95"/>
    </location>
</feature>
<dbReference type="InParanoid" id="A0A1B7MQS6"/>
<dbReference type="InterPro" id="IPR015943">
    <property type="entry name" value="WD40/YVTN_repeat-like_dom_sf"/>
</dbReference>
<feature type="repeat" description="WD" evidence="3">
    <location>
        <begin position="317"/>
        <end position="348"/>
    </location>
</feature>
<dbReference type="CDD" id="cd00201">
    <property type="entry name" value="WW"/>
    <property type="match status" value="1"/>
</dbReference>
<dbReference type="SUPFAM" id="SSF50978">
    <property type="entry name" value="WD40 repeat-like"/>
    <property type="match status" value="1"/>
</dbReference>
<proteinExistence type="predicted"/>
<dbReference type="PANTHER" id="PTHR44156">
    <property type="entry name" value="SUPERNUMERARY LIMBS, ISOFORM B-RELATED"/>
    <property type="match status" value="1"/>
</dbReference>
<dbReference type="CDD" id="cd00200">
    <property type="entry name" value="WD40"/>
    <property type="match status" value="1"/>
</dbReference>
<dbReference type="PROSITE" id="PS50082">
    <property type="entry name" value="WD_REPEATS_2"/>
    <property type="match status" value="7"/>
</dbReference>
<feature type="region of interest" description="Disordered" evidence="4">
    <location>
        <begin position="542"/>
        <end position="573"/>
    </location>
</feature>
<dbReference type="InterPro" id="IPR001202">
    <property type="entry name" value="WW_dom"/>
</dbReference>
<dbReference type="AlphaFoldDB" id="A0A1B7MQS6"/>
<keyword evidence="2" id="KW-0677">Repeat</keyword>
<dbReference type="SUPFAM" id="SSF51045">
    <property type="entry name" value="WW domain"/>
    <property type="match status" value="1"/>
</dbReference>
<dbReference type="Gene3D" id="2.20.70.10">
    <property type="match status" value="1"/>
</dbReference>
<keyword evidence="1 3" id="KW-0853">WD repeat</keyword>
<keyword evidence="7" id="KW-1185">Reference proteome</keyword>
<reference evidence="6 7" key="1">
    <citation type="submission" date="2016-06" db="EMBL/GenBank/DDBJ databases">
        <title>Comparative genomics of the ectomycorrhizal sister species Rhizopogon vinicolor and Rhizopogon vesiculosus (Basidiomycota: Boletales) reveals a divergence of the mating type B locus.</title>
        <authorList>
            <consortium name="DOE Joint Genome Institute"/>
            <person name="Mujic A.B."/>
            <person name="Kuo A."/>
            <person name="Tritt A."/>
            <person name="Lipzen A."/>
            <person name="Chen C."/>
            <person name="Johnson J."/>
            <person name="Sharma A."/>
            <person name="Barry K."/>
            <person name="Grigoriev I.V."/>
            <person name="Spatafora J.W."/>
        </authorList>
    </citation>
    <scope>NUCLEOTIDE SEQUENCE [LARGE SCALE GENOMIC DNA]</scope>
    <source>
        <strain evidence="6 7">AM-OR11-026</strain>
    </source>
</reference>
<dbReference type="Gene3D" id="2.130.10.10">
    <property type="entry name" value="YVTN repeat-like/Quinoprotein amine dehydrogenase"/>
    <property type="match status" value="3"/>
</dbReference>
<dbReference type="InterPro" id="IPR036020">
    <property type="entry name" value="WW_dom_sf"/>
</dbReference>
<dbReference type="InterPro" id="IPR053299">
    <property type="entry name" value="ASTRA_WD_repeat"/>
</dbReference>
<evidence type="ECO:0000313" key="6">
    <source>
        <dbReference type="EMBL" id="OAX34972.1"/>
    </source>
</evidence>
<dbReference type="OrthoDB" id="10251741at2759"/>
<dbReference type="Pfam" id="PF00397">
    <property type="entry name" value="WW"/>
    <property type="match status" value="1"/>
</dbReference>
<dbReference type="InterPro" id="IPR020472">
    <property type="entry name" value="WD40_PAC1"/>
</dbReference>
<protein>
    <submittedName>
        <fullName evidence="6">WD40 repeat-like protein</fullName>
    </submittedName>
</protein>
<organism evidence="6 7">
    <name type="scientific">Rhizopogon vinicolor AM-OR11-026</name>
    <dbReference type="NCBI Taxonomy" id="1314800"/>
    <lineage>
        <taxon>Eukaryota</taxon>
        <taxon>Fungi</taxon>
        <taxon>Dikarya</taxon>
        <taxon>Basidiomycota</taxon>
        <taxon>Agaricomycotina</taxon>
        <taxon>Agaricomycetes</taxon>
        <taxon>Agaricomycetidae</taxon>
        <taxon>Boletales</taxon>
        <taxon>Suillineae</taxon>
        <taxon>Rhizopogonaceae</taxon>
        <taxon>Rhizopogon</taxon>
    </lineage>
</organism>
<dbReference type="Proteomes" id="UP000092154">
    <property type="component" value="Unassembled WGS sequence"/>
</dbReference>
<name>A0A1B7MQS6_9AGAM</name>
<gene>
    <name evidence="6" type="ORF">K503DRAFT_868571</name>
</gene>
<feature type="repeat" description="WD" evidence="3">
    <location>
        <begin position="230"/>
        <end position="271"/>
    </location>
</feature>
<accession>A0A1B7MQS6</accession>
<dbReference type="PROSITE" id="PS00678">
    <property type="entry name" value="WD_REPEATS_1"/>
    <property type="match status" value="1"/>
</dbReference>
<dbReference type="InterPro" id="IPR036322">
    <property type="entry name" value="WD40_repeat_dom_sf"/>
</dbReference>